<name>A0ABP1S3V1_9HEXA</name>
<evidence type="ECO:0000256" key="1">
    <source>
        <dbReference type="SAM" id="MobiDB-lite"/>
    </source>
</evidence>
<proteinExistence type="predicted"/>
<evidence type="ECO:0000313" key="2">
    <source>
        <dbReference type="EMBL" id="CAL8143357.1"/>
    </source>
</evidence>
<organism evidence="2 3">
    <name type="scientific">Orchesella dallaii</name>
    <dbReference type="NCBI Taxonomy" id="48710"/>
    <lineage>
        <taxon>Eukaryota</taxon>
        <taxon>Metazoa</taxon>
        <taxon>Ecdysozoa</taxon>
        <taxon>Arthropoda</taxon>
        <taxon>Hexapoda</taxon>
        <taxon>Collembola</taxon>
        <taxon>Entomobryomorpha</taxon>
        <taxon>Entomobryoidea</taxon>
        <taxon>Orchesellidae</taxon>
        <taxon>Orchesellinae</taxon>
        <taxon>Orchesella</taxon>
    </lineage>
</organism>
<dbReference type="Proteomes" id="UP001642540">
    <property type="component" value="Unassembled WGS sequence"/>
</dbReference>
<comment type="caution">
    <text evidence="2">The sequence shown here is derived from an EMBL/GenBank/DDBJ whole genome shotgun (WGS) entry which is preliminary data.</text>
</comment>
<protein>
    <submittedName>
        <fullName evidence="2">Uncharacterized protein</fullName>
    </submittedName>
</protein>
<feature type="compositionally biased region" description="Acidic residues" evidence="1">
    <location>
        <begin position="159"/>
        <end position="168"/>
    </location>
</feature>
<dbReference type="Gene3D" id="1.10.1410.10">
    <property type="match status" value="1"/>
</dbReference>
<feature type="compositionally biased region" description="Polar residues" evidence="1">
    <location>
        <begin position="169"/>
        <end position="179"/>
    </location>
</feature>
<gene>
    <name evidence="2" type="ORF">ODALV1_LOCUS29495</name>
</gene>
<evidence type="ECO:0000313" key="3">
    <source>
        <dbReference type="Proteomes" id="UP001642540"/>
    </source>
</evidence>
<reference evidence="2 3" key="1">
    <citation type="submission" date="2024-08" db="EMBL/GenBank/DDBJ databases">
        <authorList>
            <person name="Cucini C."/>
            <person name="Frati F."/>
        </authorList>
    </citation>
    <scope>NUCLEOTIDE SEQUENCE [LARGE SCALE GENOMIC DNA]</scope>
</reference>
<accession>A0ABP1S3V1</accession>
<dbReference type="SUPFAM" id="SSF81631">
    <property type="entry name" value="PAP/OAS1 substrate-binding domain"/>
    <property type="match status" value="1"/>
</dbReference>
<dbReference type="EMBL" id="CAXLJM020000154">
    <property type="protein sequence ID" value="CAL8143357.1"/>
    <property type="molecule type" value="Genomic_DNA"/>
</dbReference>
<keyword evidence="3" id="KW-1185">Reference proteome</keyword>
<sequence length="605" mass="69237">MSKSGCQLHCLLCQSIYETRKDWLCHLLECPHQNKARKVIHQWGQPDKECTVVVFASSSIALSLELLQFLSRGSMNLVTNFVWFEKQPNVGFIQFESKQKVEEIVSGIERRQINIGSHLVVQIKKAEECLSLEWLALIPTPKSDSDLLVVEVLDSENEIGDSPSDMDTDASNLNNSQPIDESPAPLRPALVQLTSSPACVSPRPNESLETHYDAIRRTMKIPDDEYKIGMDFLDTLRNMLSQEFPGCQLILFRNWYLKQRNTNSLNELLFFVDHQGICKQGPTGCADVQISLNRFPPLGRQVKNILTSSPKGKRLGITETNEIKQRFPGLMAEGCRRNFYCKANGLLFSVVSQPIKLPEIQMCRLVSYFCSFDARVKPLLIVIRYWAKVNGLRLAATYRRSDQPCNSPDPATFDWLVIFFLCHKMKILPTPREITDRPHPRIMFQTDDIGFTQDPMFAQQFFERYGQPAKEAHAFNVFSLVELFFRFYSNELLVDENDKVRVVLNTRDGEMIPMHEFEGPIFRMQTKLSTLERDQAKKGRVGIKPAPHMILLHPIHLRHGFSLCNENVTSVGLAMQTTGRKLEKALYLYRNGKYMTDFTAVFAAQ</sequence>
<feature type="region of interest" description="Disordered" evidence="1">
    <location>
        <begin position="159"/>
        <end position="181"/>
    </location>
</feature>